<keyword evidence="1" id="KW-1133">Transmembrane helix</keyword>
<accession>A0ABV7CRM3</accession>
<organism evidence="2 3">
    <name type="scientific">Virgibacillus xinjiangensis</name>
    <dbReference type="NCBI Taxonomy" id="393090"/>
    <lineage>
        <taxon>Bacteria</taxon>
        <taxon>Bacillati</taxon>
        <taxon>Bacillota</taxon>
        <taxon>Bacilli</taxon>
        <taxon>Bacillales</taxon>
        <taxon>Bacillaceae</taxon>
        <taxon>Virgibacillus</taxon>
    </lineage>
</organism>
<feature type="transmembrane region" description="Helical" evidence="1">
    <location>
        <begin position="12"/>
        <end position="34"/>
    </location>
</feature>
<evidence type="ECO:0000313" key="3">
    <source>
        <dbReference type="Proteomes" id="UP001595279"/>
    </source>
</evidence>
<proteinExistence type="predicted"/>
<sequence length="113" mass="13112">MLNTRGFTFIESLVAFTILMTTVTTVFPIIALVSTEQAILSDRRDISLRLHDELQLYIRQDDRPLPAEYTKSHSVRDVTYSFFMDAGFIKGCAEWKNAKHKEEIYCIYGIKEK</sequence>
<keyword evidence="1" id="KW-0472">Membrane</keyword>
<gene>
    <name evidence="2" type="ORF">ACFOGI_02150</name>
</gene>
<protein>
    <submittedName>
        <fullName evidence="2">Type II secretion system protein</fullName>
    </submittedName>
</protein>
<dbReference type="EMBL" id="JBHRSA010000004">
    <property type="protein sequence ID" value="MFC3039056.1"/>
    <property type="molecule type" value="Genomic_DNA"/>
</dbReference>
<keyword evidence="1" id="KW-0812">Transmembrane</keyword>
<dbReference type="RefSeq" id="WP_390267715.1">
    <property type="nucleotide sequence ID" value="NZ_JBHRSA010000004.1"/>
</dbReference>
<name>A0ABV7CRM3_9BACI</name>
<evidence type="ECO:0000256" key="1">
    <source>
        <dbReference type="SAM" id="Phobius"/>
    </source>
</evidence>
<reference evidence="3" key="1">
    <citation type="journal article" date="2019" name="Int. J. Syst. Evol. Microbiol.">
        <title>The Global Catalogue of Microorganisms (GCM) 10K type strain sequencing project: providing services to taxonomists for standard genome sequencing and annotation.</title>
        <authorList>
            <consortium name="The Broad Institute Genomics Platform"/>
            <consortium name="The Broad Institute Genome Sequencing Center for Infectious Disease"/>
            <person name="Wu L."/>
            <person name="Ma J."/>
        </authorList>
    </citation>
    <scope>NUCLEOTIDE SEQUENCE [LARGE SCALE GENOMIC DNA]</scope>
    <source>
        <strain evidence="3">KCTC 13128</strain>
    </source>
</reference>
<dbReference type="Proteomes" id="UP001595279">
    <property type="component" value="Unassembled WGS sequence"/>
</dbReference>
<evidence type="ECO:0000313" key="2">
    <source>
        <dbReference type="EMBL" id="MFC3039056.1"/>
    </source>
</evidence>
<keyword evidence="3" id="KW-1185">Reference proteome</keyword>
<comment type="caution">
    <text evidence="2">The sequence shown here is derived from an EMBL/GenBank/DDBJ whole genome shotgun (WGS) entry which is preliminary data.</text>
</comment>